<name>A0A3P6QAI8_DIBLA</name>
<feature type="non-terminal residue" evidence="2">
    <location>
        <position position="105"/>
    </location>
</feature>
<feature type="compositionally biased region" description="Polar residues" evidence="1">
    <location>
        <begin position="33"/>
        <end position="70"/>
    </location>
</feature>
<dbReference type="EMBL" id="UYRU01011426">
    <property type="protein sequence ID" value="VDK46872.1"/>
    <property type="molecule type" value="Genomic_DNA"/>
</dbReference>
<evidence type="ECO:0000313" key="3">
    <source>
        <dbReference type="Proteomes" id="UP000281553"/>
    </source>
</evidence>
<feature type="compositionally biased region" description="Basic residues" evidence="1">
    <location>
        <begin position="96"/>
        <end position="105"/>
    </location>
</feature>
<evidence type="ECO:0000256" key="1">
    <source>
        <dbReference type="SAM" id="MobiDB-lite"/>
    </source>
</evidence>
<organism evidence="2 3">
    <name type="scientific">Dibothriocephalus latus</name>
    <name type="common">Fish tapeworm</name>
    <name type="synonym">Diphyllobothrium latum</name>
    <dbReference type="NCBI Taxonomy" id="60516"/>
    <lineage>
        <taxon>Eukaryota</taxon>
        <taxon>Metazoa</taxon>
        <taxon>Spiralia</taxon>
        <taxon>Lophotrochozoa</taxon>
        <taxon>Platyhelminthes</taxon>
        <taxon>Cestoda</taxon>
        <taxon>Eucestoda</taxon>
        <taxon>Diphyllobothriidea</taxon>
        <taxon>Diphyllobothriidae</taxon>
        <taxon>Dibothriocephalus</taxon>
    </lineage>
</organism>
<proteinExistence type="predicted"/>
<feature type="region of interest" description="Disordered" evidence="1">
    <location>
        <begin position="33"/>
        <end position="105"/>
    </location>
</feature>
<dbReference type="Proteomes" id="UP000281553">
    <property type="component" value="Unassembled WGS sequence"/>
</dbReference>
<keyword evidence="3" id="KW-1185">Reference proteome</keyword>
<protein>
    <submittedName>
        <fullName evidence="2">Uncharacterized protein</fullName>
    </submittedName>
</protein>
<evidence type="ECO:0000313" key="2">
    <source>
        <dbReference type="EMBL" id="VDK46872.1"/>
    </source>
</evidence>
<accession>A0A3P6QAI8</accession>
<dbReference type="AlphaFoldDB" id="A0A3P6QAI8"/>
<sequence length="105" mass="11442">MKITLAATLILYIQQPRLSRIYPLMASPSRQATSAFTREPMWTQNPATNPGPSGWLSTSDCGLGTTSPKGNSLYPGAATQWLQHAPSPVPAPARPVRTRQLSRLR</sequence>
<reference evidence="2 3" key="1">
    <citation type="submission" date="2018-11" db="EMBL/GenBank/DDBJ databases">
        <authorList>
            <consortium name="Pathogen Informatics"/>
        </authorList>
    </citation>
    <scope>NUCLEOTIDE SEQUENCE [LARGE SCALE GENOMIC DNA]</scope>
</reference>
<gene>
    <name evidence="2" type="ORF">DILT_LOCUS1574</name>
</gene>